<dbReference type="OrthoDB" id="194358at2759"/>
<comment type="caution">
    <text evidence="5">The sequence shown here is derived from an EMBL/GenBank/DDBJ whole genome shotgun (WGS) entry which is preliminary data.</text>
</comment>
<proteinExistence type="predicted"/>
<feature type="compositionally biased region" description="Polar residues" evidence="4">
    <location>
        <begin position="163"/>
        <end position="177"/>
    </location>
</feature>
<evidence type="ECO:0000313" key="6">
    <source>
        <dbReference type="EMBL" id="CAL1164391.1"/>
    </source>
</evidence>
<accession>A0A9P1DIX1</accession>
<dbReference type="Gene3D" id="1.25.40.10">
    <property type="entry name" value="Tetratricopeptide repeat domain"/>
    <property type="match status" value="1"/>
</dbReference>
<keyword evidence="1" id="KW-0677">Repeat</keyword>
<keyword evidence="8" id="KW-1185">Reference proteome</keyword>
<dbReference type="EMBL" id="CAMXCT030005001">
    <property type="protein sequence ID" value="CAL4798328.1"/>
    <property type="molecule type" value="Genomic_DNA"/>
</dbReference>
<dbReference type="EMBL" id="CAMXCT020005001">
    <property type="protein sequence ID" value="CAL1164391.1"/>
    <property type="molecule type" value="Genomic_DNA"/>
</dbReference>
<dbReference type="Proteomes" id="UP001152797">
    <property type="component" value="Unassembled WGS sequence"/>
</dbReference>
<protein>
    <submittedName>
        <fullName evidence="7">Hsp70-Hsp90 organising protein (PfHOP) (Stress-inducible protein 1)</fullName>
    </submittedName>
</protein>
<dbReference type="PROSITE" id="PS50005">
    <property type="entry name" value="TPR"/>
    <property type="match status" value="1"/>
</dbReference>
<evidence type="ECO:0000313" key="7">
    <source>
        <dbReference type="EMBL" id="CAL4798328.1"/>
    </source>
</evidence>
<feature type="repeat" description="TPR" evidence="3">
    <location>
        <begin position="11"/>
        <end position="44"/>
    </location>
</feature>
<keyword evidence="2 3" id="KW-0802">TPR repeat</keyword>
<sequence>MADAPTCNALATPAKDAGNSSFAAGRFQEAYDYYSQAIMADPDSALLRSNRSGALAALGRYVEALADADKCCQLRPDWYKSHVRRGHAMFQLNRVTDAEARNGTDLGHFLANGPVRCPACDSEMEIRTLSEPASSLGKGTAKGKSTAKGKDGKGPAGAETEPDTQPQVESETGSTIPDQEHTLPPSLTK</sequence>
<dbReference type="Pfam" id="PF14559">
    <property type="entry name" value="TPR_19"/>
    <property type="match status" value="1"/>
</dbReference>
<dbReference type="PANTHER" id="PTHR22904">
    <property type="entry name" value="TPR REPEAT CONTAINING PROTEIN"/>
    <property type="match status" value="1"/>
</dbReference>
<reference evidence="5" key="1">
    <citation type="submission" date="2022-10" db="EMBL/GenBank/DDBJ databases">
        <authorList>
            <person name="Chen Y."/>
            <person name="Dougan E. K."/>
            <person name="Chan C."/>
            <person name="Rhodes N."/>
            <person name="Thang M."/>
        </authorList>
    </citation>
    <scope>NUCLEOTIDE SEQUENCE</scope>
</reference>
<dbReference type="PANTHER" id="PTHR22904:SF523">
    <property type="entry name" value="STRESS-INDUCED-PHOSPHOPROTEIN 1"/>
    <property type="match status" value="1"/>
</dbReference>
<reference evidence="6" key="2">
    <citation type="submission" date="2024-04" db="EMBL/GenBank/DDBJ databases">
        <authorList>
            <person name="Chen Y."/>
            <person name="Shah S."/>
            <person name="Dougan E. K."/>
            <person name="Thang M."/>
            <person name="Chan C."/>
        </authorList>
    </citation>
    <scope>NUCLEOTIDE SEQUENCE [LARGE SCALE GENOMIC DNA]</scope>
</reference>
<evidence type="ECO:0000256" key="4">
    <source>
        <dbReference type="SAM" id="MobiDB-lite"/>
    </source>
</evidence>
<name>A0A9P1DIX1_9DINO</name>
<dbReference type="AlphaFoldDB" id="A0A9P1DIX1"/>
<evidence type="ECO:0000256" key="1">
    <source>
        <dbReference type="ARBA" id="ARBA00022737"/>
    </source>
</evidence>
<evidence type="ECO:0000313" key="5">
    <source>
        <dbReference type="EMBL" id="CAI4011016.1"/>
    </source>
</evidence>
<evidence type="ECO:0000313" key="8">
    <source>
        <dbReference type="Proteomes" id="UP001152797"/>
    </source>
</evidence>
<dbReference type="SUPFAM" id="SSF48452">
    <property type="entry name" value="TPR-like"/>
    <property type="match status" value="1"/>
</dbReference>
<dbReference type="InterPro" id="IPR011990">
    <property type="entry name" value="TPR-like_helical_dom_sf"/>
</dbReference>
<feature type="compositionally biased region" description="Low complexity" evidence="4">
    <location>
        <begin position="133"/>
        <end position="146"/>
    </location>
</feature>
<dbReference type="InterPro" id="IPR019734">
    <property type="entry name" value="TPR_rpt"/>
</dbReference>
<dbReference type="SMART" id="SM00028">
    <property type="entry name" value="TPR"/>
    <property type="match status" value="2"/>
</dbReference>
<gene>
    <name evidence="5" type="ORF">C1SCF055_LOCUS36224</name>
</gene>
<organism evidence="5">
    <name type="scientific">Cladocopium goreaui</name>
    <dbReference type="NCBI Taxonomy" id="2562237"/>
    <lineage>
        <taxon>Eukaryota</taxon>
        <taxon>Sar</taxon>
        <taxon>Alveolata</taxon>
        <taxon>Dinophyceae</taxon>
        <taxon>Suessiales</taxon>
        <taxon>Symbiodiniaceae</taxon>
        <taxon>Cladocopium</taxon>
    </lineage>
</organism>
<dbReference type="EMBL" id="CAMXCT010005001">
    <property type="protein sequence ID" value="CAI4011016.1"/>
    <property type="molecule type" value="Genomic_DNA"/>
</dbReference>
<evidence type="ECO:0000256" key="2">
    <source>
        <dbReference type="ARBA" id="ARBA00022803"/>
    </source>
</evidence>
<dbReference type="GO" id="GO:0051879">
    <property type="term" value="F:Hsp90 protein binding"/>
    <property type="evidence" value="ECO:0007669"/>
    <property type="project" value="TreeGrafter"/>
</dbReference>
<evidence type="ECO:0000256" key="3">
    <source>
        <dbReference type="PROSITE-ProRule" id="PRU00339"/>
    </source>
</evidence>
<feature type="region of interest" description="Disordered" evidence="4">
    <location>
        <begin position="130"/>
        <end position="189"/>
    </location>
</feature>